<reference evidence="2 3" key="1">
    <citation type="submission" date="2020-07" db="EMBL/GenBank/DDBJ databases">
        <title>Natrinema (YPL30) sp. nov. and Haloterrigena xxxxxx (YPL8) sp. nov., isolated from a salt mine.</title>
        <authorList>
            <person name="Cui H."/>
        </authorList>
    </citation>
    <scope>NUCLEOTIDE SEQUENCE [LARGE SCALE GENOMIC DNA]</scope>
    <source>
        <strain evidence="2 3">YPL13</strain>
    </source>
</reference>
<dbReference type="Pfam" id="PF18545">
    <property type="entry name" value="HalOD1"/>
    <property type="match status" value="1"/>
</dbReference>
<organism evidence="2 3">
    <name type="scientific">Natrinema zhouii</name>
    <dbReference type="NCBI Taxonomy" id="1710539"/>
    <lineage>
        <taxon>Archaea</taxon>
        <taxon>Methanobacteriati</taxon>
        <taxon>Methanobacteriota</taxon>
        <taxon>Stenosarchaea group</taxon>
        <taxon>Halobacteria</taxon>
        <taxon>Halobacteriales</taxon>
        <taxon>Natrialbaceae</taxon>
        <taxon>Natrinema</taxon>
    </lineage>
</organism>
<dbReference type="EMBL" id="CP059154">
    <property type="protein sequence ID" value="QLK25743.1"/>
    <property type="molecule type" value="Genomic_DNA"/>
</dbReference>
<keyword evidence="3" id="KW-1185">Reference proteome</keyword>
<dbReference type="GeneID" id="56144926"/>
<evidence type="ECO:0000313" key="3">
    <source>
        <dbReference type="Proteomes" id="UP000510869"/>
    </source>
</evidence>
<evidence type="ECO:0000313" key="2">
    <source>
        <dbReference type="EMBL" id="QLK25743.1"/>
    </source>
</evidence>
<proteinExistence type="predicted"/>
<feature type="domain" description="Halobacterial output" evidence="1">
    <location>
        <begin position="15"/>
        <end position="90"/>
    </location>
</feature>
<dbReference type="KEGG" id="nay:HYG81_16935"/>
<evidence type="ECO:0000259" key="1">
    <source>
        <dbReference type="Pfam" id="PF18545"/>
    </source>
</evidence>
<protein>
    <recommendedName>
        <fullName evidence="1">Halobacterial output domain-containing protein</fullName>
    </recommendedName>
</protein>
<dbReference type="RefSeq" id="WP_180840927.1">
    <property type="nucleotide sequence ID" value="NZ_CP059154.1"/>
</dbReference>
<dbReference type="OrthoDB" id="221929at2157"/>
<dbReference type="Proteomes" id="UP000510869">
    <property type="component" value="Chromosome"/>
</dbReference>
<dbReference type="InterPro" id="IPR040624">
    <property type="entry name" value="HalOD1"/>
</dbReference>
<dbReference type="AlphaFoldDB" id="A0A7D6GR73"/>
<gene>
    <name evidence="2" type="ORF">HYG81_16935</name>
</gene>
<accession>A0A7D6GR73</accession>
<name>A0A7D6GR73_9EURY</name>
<sequence>MVEGGDSVGTPSVVPPSQAVIETVAEAEGVQPAELAPPQYESLHAIVDPAALDALFADRPNGMNRPHGTVSFRFCDYHVTVDRDGSVTLEEPTEPAD</sequence>